<dbReference type="GO" id="GO:0016567">
    <property type="term" value="P:protein ubiquitination"/>
    <property type="evidence" value="ECO:0007669"/>
    <property type="project" value="InterPro"/>
</dbReference>
<dbReference type="Gene3D" id="1.25.10.10">
    <property type="entry name" value="Leucine-rich Repeat Variant"/>
    <property type="match status" value="3"/>
</dbReference>
<evidence type="ECO:0000256" key="1">
    <source>
        <dbReference type="ARBA" id="ARBA00000900"/>
    </source>
</evidence>
<evidence type="ECO:0000256" key="3">
    <source>
        <dbReference type="ARBA" id="ARBA00012483"/>
    </source>
</evidence>
<dbReference type="InterPro" id="IPR000225">
    <property type="entry name" value="Armadillo"/>
</dbReference>
<dbReference type="CDD" id="cd16664">
    <property type="entry name" value="RING-Ubox_PUB"/>
    <property type="match status" value="1"/>
</dbReference>
<evidence type="ECO:0000256" key="5">
    <source>
        <dbReference type="ARBA" id="ARBA00022737"/>
    </source>
</evidence>
<dbReference type="PANTHER" id="PTHR45958:SF4">
    <property type="entry name" value="U-BOX DOMAIN-CONTAINING PROTEIN 42-RELATED"/>
    <property type="match status" value="1"/>
</dbReference>
<dbReference type="PANTHER" id="PTHR45958">
    <property type="entry name" value="RING-TYPE E3 UBIQUITIN TRANSFERASE"/>
    <property type="match status" value="1"/>
</dbReference>
<comment type="caution">
    <text evidence="7">The sequence shown here is derived from an EMBL/GenBank/DDBJ whole genome shotgun (WGS) entry which is preliminary data.</text>
</comment>
<sequence>MDMSGSIDSDMILVNGERDRVSILAESLLANISQFTKSVVSIDVEKENFIEIGSYLYRVSAVIMELQIGKNVTSNVIEKLQSMFENVHLANELIKKCQKYRQKNQLIEPSIVIEQLQVVNRHIAEGLSLIPSCFYGEQECAEIAVKSLLKDLKGAAAIVARKNLISEQTKLEVNMLHSRELMTNETAETETETDLYSINIEVSMENLRLADSTNLYISDNSRSSISGGFHFQNHGNGSPGSLTNLPRMSESEYMEPLYETFFCPLTKKIMEDPVTIESGVTYERDAISEWINKSDNNREEIVCPKSGQKLKSRNLNTNVALKATIDEWKERNETARIKAARAALSSATTQDIILKAIEDLHSICLRKPYNKVQVRSIGVIPLLGNLLDNRNRTIRCATLELLRYLAEDDDEEVIAQTIDIATVTRMLSSNHGPIRHASLRLLLELSKSQFLCYNIGAVPGAILMLITAKYRHTDDAFIADKADEVLKSLEKYPCNIKHMAENGYLEPLLNHLFEGSEELKMEMARYLGEIVLGPDNIIYVAERVSPTLIKMIESGNTLSRNAAFVALQQISSHHPNANTLVQAGLVQIMIEEIISRTMIHDEPMNSKKEAAGILANVLESGLDLENLQVNERGHTLASDYMIFNFIQRIKNSTPEEMNFHLVRILICLMKYPKASSTVTSVIKETDASYSLIELINNPDEELSIAALKLLITLSPFMGHTISDRLCKTKGQPESLIRNPSESPRITEKQAVSATLLAKLPHQNMTLNLALVNKSTIPTIIEQINKIHVSGTRTSRYTSAYFDGLVGALVRLTTTLYDHQILHVVRTFNFTYIFTELLVKTSSDEVQKLSAIGLGNLSNQSINLSKPPPIKSNKYIKSLLLRRCMSLHSKSEKVQLCSVHRGVCSAEDSFCLIDAKAVERLLSCLHHDNVEVVEAALSAISTLLDDKVDIDKSVKLLIEMQTIQHVLNVVKEHRGNVLWHKSFWLIEKFLSKGGDKSVSDISQDRLFPATVVSAFQHGDKKMASFMIEDFVGNGCLQGLVSMLLEEGWDDVPTLKIMNVDDMNELNMTQRQKDALEIRSYLHDRTLMQYADKFEESGNSLTELLNLSTVDLTSKFGMKRGHVARFTDRTAASGGDSLSETYNLHMRRRTTSRNESLYRKDISPVTSRKQSMTRSLRRTKTDISLEQSMAELEIKGGHVFKGIVASLPDEPRACGCVQPTPVVETVAPYSSIENISVQKLTPEYKIGMERLVKTKTATMKASKLWRDKPAVFVCIRRPG</sequence>
<accession>A0AAV9KPD2</accession>
<comment type="pathway">
    <text evidence="2">Protein modification; protein ubiquitination.</text>
</comment>
<dbReference type="InterPro" id="IPR003613">
    <property type="entry name" value="Ubox_domain"/>
</dbReference>
<feature type="domain" description="U-box" evidence="6">
    <location>
        <begin position="256"/>
        <end position="335"/>
    </location>
</feature>
<dbReference type="GO" id="GO:0061630">
    <property type="term" value="F:ubiquitin protein ligase activity"/>
    <property type="evidence" value="ECO:0007669"/>
    <property type="project" value="UniProtKB-EC"/>
</dbReference>
<evidence type="ECO:0000313" key="7">
    <source>
        <dbReference type="EMBL" id="KAK4715269.1"/>
    </source>
</evidence>
<dbReference type="EMBL" id="JAWPEI010000009">
    <property type="protein sequence ID" value="KAK4715269.1"/>
    <property type="molecule type" value="Genomic_DNA"/>
</dbReference>
<protein>
    <recommendedName>
        <fullName evidence="3">RING-type E3 ubiquitin transferase</fullName>
        <ecNumber evidence="3">2.3.2.27</ecNumber>
    </recommendedName>
</protein>
<evidence type="ECO:0000256" key="4">
    <source>
        <dbReference type="ARBA" id="ARBA00022679"/>
    </source>
</evidence>
<dbReference type="EC" id="2.3.2.27" evidence="3"/>
<dbReference type="SUPFAM" id="SSF48371">
    <property type="entry name" value="ARM repeat"/>
    <property type="match status" value="1"/>
</dbReference>
<dbReference type="PROSITE" id="PS51698">
    <property type="entry name" value="U_BOX"/>
    <property type="match status" value="1"/>
</dbReference>
<dbReference type="InterPro" id="IPR016024">
    <property type="entry name" value="ARM-type_fold"/>
</dbReference>
<dbReference type="InterPro" id="IPR045210">
    <property type="entry name" value="RING-Ubox_PUB"/>
</dbReference>
<keyword evidence="4" id="KW-0808">Transferase</keyword>
<dbReference type="SMART" id="SM00185">
    <property type="entry name" value="ARM"/>
    <property type="match status" value="6"/>
</dbReference>
<keyword evidence="5" id="KW-0677">Repeat</keyword>
<evidence type="ECO:0000259" key="6">
    <source>
        <dbReference type="PROSITE" id="PS51698"/>
    </source>
</evidence>
<dbReference type="SMART" id="SM00504">
    <property type="entry name" value="Ubox"/>
    <property type="match status" value="1"/>
</dbReference>
<evidence type="ECO:0000256" key="2">
    <source>
        <dbReference type="ARBA" id="ARBA00004906"/>
    </source>
</evidence>
<dbReference type="Pfam" id="PF04564">
    <property type="entry name" value="U-box"/>
    <property type="match status" value="1"/>
</dbReference>
<proteinExistence type="predicted"/>
<dbReference type="Proteomes" id="UP001311915">
    <property type="component" value="Unassembled WGS sequence"/>
</dbReference>
<evidence type="ECO:0000313" key="8">
    <source>
        <dbReference type="Proteomes" id="UP001311915"/>
    </source>
</evidence>
<dbReference type="Pfam" id="PF00514">
    <property type="entry name" value="Arm"/>
    <property type="match status" value="1"/>
</dbReference>
<dbReference type="SUPFAM" id="SSF57850">
    <property type="entry name" value="RING/U-box"/>
    <property type="match status" value="1"/>
</dbReference>
<dbReference type="InterPro" id="IPR013083">
    <property type="entry name" value="Znf_RING/FYVE/PHD"/>
</dbReference>
<dbReference type="Gene3D" id="3.30.40.10">
    <property type="entry name" value="Zinc/RING finger domain, C3HC4 (zinc finger)"/>
    <property type="match status" value="1"/>
</dbReference>
<gene>
    <name evidence="7" type="ORF">R3W88_013607</name>
</gene>
<keyword evidence="8" id="KW-1185">Reference proteome</keyword>
<dbReference type="InterPro" id="IPR052608">
    <property type="entry name" value="U-box_domain_protein"/>
</dbReference>
<organism evidence="7 8">
    <name type="scientific">Solanum pinnatisectum</name>
    <name type="common">tansyleaf nightshade</name>
    <dbReference type="NCBI Taxonomy" id="50273"/>
    <lineage>
        <taxon>Eukaryota</taxon>
        <taxon>Viridiplantae</taxon>
        <taxon>Streptophyta</taxon>
        <taxon>Embryophyta</taxon>
        <taxon>Tracheophyta</taxon>
        <taxon>Spermatophyta</taxon>
        <taxon>Magnoliopsida</taxon>
        <taxon>eudicotyledons</taxon>
        <taxon>Gunneridae</taxon>
        <taxon>Pentapetalae</taxon>
        <taxon>asterids</taxon>
        <taxon>lamiids</taxon>
        <taxon>Solanales</taxon>
        <taxon>Solanaceae</taxon>
        <taxon>Solanoideae</taxon>
        <taxon>Solaneae</taxon>
        <taxon>Solanum</taxon>
    </lineage>
</organism>
<dbReference type="InterPro" id="IPR011989">
    <property type="entry name" value="ARM-like"/>
</dbReference>
<reference evidence="7 8" key="1">
    <citation type="submission" date="2023-10" db="EMBL/GenBank/DDBJ databases">
        <title>Genome-Wide Identification Analysis in wild type Solanum Pinnatisectum Reveals Some Genes Defensing Phytophthora Infestans.</title>
        <authorList>
            <person name="Sun C."/>
        </authorList>
    </citation>
    <scope>NUCLEOTIDE SEQUENCE [LARGE SCALE GENOMIC DNA]</scope>
    <source>
        <strain evidence="7">LQN</strain>
        <tissue evidence="7">Leaf</tissue>
    </source>
</reference>
<dbReference type="AlphaFoldDB" id="A0AAV9KPD2"/>
<comment type="catalytic activity">
    <reaction evidence="1">
        <text>S-ubiquitinyl-[E2 ubiquitin-conjugating enzyme]-L-cysteine + [acceptor protein]-L-lysine = [E2 ubiquitin-conjugating enzyme]-L-cysteine + N(6)-ubiquitinyl-[acceptor protein]-L-lysine.</text>
        <dbReference type="EC" id="2.3.2.27"/>
    </reaction>
</comment>
<name>A0AAV9KPD2_9SOLN</name>